<dbReference type="RefSeq" id="WP_160633937.1">
    <property type="nucleotide sequence ID" value="NZ_WWNE01000012.1"/>
</dbReference>
<feature type="signal peptide" evidence="1">
    <location>
        <begin position="1"/>
        <end position="19"/>
    </location>
</feature>
<dbReference type="EMBL" id="WWNE01000012">
    <property type="protein sequence ID" value="NBG66986.1"/>
    <property type="molecule type" value="Genomic_DNA"/>
</dbReference>
<keyword evidence="1" id="KW-0732">Signal</keyword>
<reference evidence="2 3" key="1">
    <citation type="submission" date="2019-12" db="EMBL/GenBank/DDBJ databases">
        <authorList>
            <person name="Zhao J."/>
        </authorList>
    </citation>
    <scope>NUCLEOTIDE SEQUENCE [LARGE SCALE GENOMIC DNA]</scope>
    <source>
        <strain evidence="2 3">S-15</strain>
    </source>
</reference>
<organism evidence="2 3">
    <name type="scientific">Acidiluteibacter ferrifornacis</name>
    <dbReference type="NCBI Taxonomy" id="2692424"/>
    <lineage>
        <taxon>Bacteria</taxon>
        <taxon>Pseudomonadati</taxon>
        <taxon>Bacteroidota</taxon>
        <taxon>Flavobacteriia</taxon>
        <taxon>Flavobacteriales</taxon>
        <taxon>Cryomorphaceae</taxon>
        <taxon>Acidiluteibacter</taxon>
    </lineage>
</organism>
<feature type="chain" id="PRO_5027029062" evidence="1">
    <location>
        <begin position="20"/>
        <end position="1481"/>
    </location>
</feature>
<name>A0A6N9NJW8_9FLAO</name>
<gene>
    <name evidence="2" type="ORF">GQN54_12730</name>
</gene>
<dbReference type="Proteomes" id="UP000470771">
    <property type="component" value="Unassembled WGS sequence"/>
</dbReference>
<keyword evidence="3" id="KW-1185">Reference proteome</keyword>
<protein>
    <submittedName>
        <fullName evidence="2">Uncharacterized protein</fullName>
    </submittedName>
</protein>
<sequence length="1481" mass="169766">MKKLLIAIVFLSINWSLKAQTPLSFASDSIQFFNQMESFMSDARKEGKDFMKQFKEVWYGGYFSDEQRRGVYMVTNKMLQKKMRAFPDFRSYLYTVGSFVTSTYQTEKSFDEWQATLVRLLDDRNKRNFTNFLTFSDGLFSENAIYKSTSTKWAANNSNYIFGFDSLPKITFEELDLICYSRGDSMKIINTTGTYYPTEEKWIGNGGVVTWEKAGMMSEEVYAKVFNYEINTKTYSYTADSVEFYNSFYFDKPLLGQLEDKIQANNTPEKSTYPKFDSYNKRLVIQNISPAVDYDGGFSMVGSKFIGSGNEENDAYLLFHRNDTIFLRASSKAFVINTERIISDNAAISFYLGSDSIHHPGLNFKFFPKKKQVTLYRDNQGMAISPYFDSFHQIDMDFEVLNWNQEDPLIEMTSLMGSTRTEATFTSENFFKLSEYRHLQGRGDVNPLLQIQRLSEQVGSKDLMIKELCYYMKISDAAAENLLMYLATRGFLKYNYKKGEFTVKKRLTQYVQSSFSKIDYDVISIRSDIKGKNNASLNLLNYDLTINGVEGILLSDSQKVFILPSDQRVVMKKNRYFTFGGQVEAVDIFSFYGKEFSFDYEQFKINLTNVDSLGLRAYSGELDRNGNPILKKVRTVIEGINGELLIDNFENKSGIKEFPEFPVIKSFGDSYVYYDKKEVENGVYKRDDFYFQVRPFEIDSLDNFSNDQLRFEGSFTSNIFPEFDEALTVQSDMSLGFIRQAPPGGYPTYGGKGQFHNTIKLSNKGLRGDGKLEYLTSTTLSDDFKFYPKSVEALAQSHVLAEVKTGTEFPPVQGDSVNINWKPQEDVFYTTAVTNNSLAFYDMRSYFRGTTALRPNGLSGNGVFLFEKANLASKNMIFQNTVFDADTADFELLEENNSGFALNTANVKAHVDYKGRFAEFKPNGEDDPIFFPTNQYLCFMEEFKWYMDNGMIDLTGKAQNTVSADVKLEGSKFISTKAEQDSLFFYSPIARFDSRRHIISAFDVKYITTGDAKVFPDSGAVVIRKSANMEQLENAGVVANAVTEYHNIYNAKIKIEGKKKYFGSGYIDYVDENSNAQSIYLQTINVDTTGQTIAHGVIEDDSLFTLSPQHAFKGEVDLLANNQYLIFDGGVRINHNCDLIRINWLRFRGEINPNEIYIPIDTGIVDVNKTILSASINLNTDSNFIYSAFVSQKVFHSDRELLPAYGFMFYDKENQEYKISSKEKIKSLNIPGNYLSLNLKDCKVYGEGKVNLAADLGQVKLMTTGSMIHNRPTLEAENEVIGDFMMGIDFFFDDNAMKKVADQINENLKLQPVDLSRAVFEKGLREVIALDEADKLISQLNLNGKFKRIPNELNQRIVFNDIKFKWNEEQNTFTSFGQLGISNINKEEVNKYIDGVVMITKKRSGDILDIYLEIDGNNWYYFNYRRGMMQVVSSNEAFNEQIKSLKDDKRKADVARKEEPFTFMYGNQKKKEIFLRQFEVE</sequence>
<comment type="caution">
    <text evidence="2">The sequence shown here is derived from an EMBL/GenBank/DDBJ whole genome shotgun (WGS) entry which is preliminary data.</text>
</comment>
<accession>A0A6N9NJW8</accession>
<proteinExistence type="predicted"/>
<evidence type="ECO:0000256" key="1">
    <source>
        <dbReference type="SAM" id="SignalP"/>
    </source>
</evidence>
<evidence type="ECO:0000313" key="2">
    <source>
        <dbReference type="EMBL" id="NBG66986.1"/>
    </source>
</evidence>
<evidence type="ECO:0000313" key="3">
    <source>
        <dbReference type="Proteomes" id="UP000470771"/>
    </source>
</evidence>